<accession>A0A0F9K0X7</accession>
<dbReference type="AlphaFoldDB" id="A0A0F9K0X7"/>
<sequence>MSIEAEVKNILHNYLAKARGAYSVGVLADACYDEIKKHLKVKDIPVVDERKVGKVLSDGTASEVSDG</sequence>
<dbReference type="EMBL" id="LAZR01010187">
    <property type="protein sequence ID" value="KKM68326.1"/>
    <property type="molecule type" value="Genomic_DNA"/>
</dbReference>
<protein>
    <submittedName>
        <fullName evidence="1">Uncharacterized protein</fullName>
    </submittedName>
</protein>
<organism evidence="1">
    <name type="scientific">marine sediment metagenome</name>
    <dbReference type="NCBI Taxonomy" id="412755"/>
    <lineage>
        <taxon>unclassified sequences</taxon>
        <taxon>metagenomes</taxon>
        <taxon>ecological metagenomes</taxon>
    </lineage>
</organism>
<evidence type="ECO:0000313" key="1">
    <source>
        <dbReference type="EMBL" id="KKM68326.1"/>
    </source>
</evidence>
<name>A0A0F9K0X7_9ZZZZ</name>
<reference evidence="1" key="1">
    <citation type="journal article" date="2015" name="Nature">
        <title>Complex archaea that bridge the gap between prokaryotes and eukaryotes.</title>
        <authorList>
            <person name="Spang A."/>
            <person name="Saw J.H."/>
            <person name="Jorgensen S.L."/>
            <person name="Zaremba-Niedzwiedzka K."/>
            <person name="Martijn J."/>
            <person name="Lind A.E."/>
            <person name="van Eijk R."/>
            <person name="Schleper C."/>
            <person name="Guy L."/>
            <person name="Ettema T.J."/>
        </authorList>
    </citation>
    <scope>NUCLEOTIDE SEQUENCE</scope>
</reference>
<proteinExistence type="predicted"/>
<gene>
    <name evidence="1" type="ORF">LCGC14_1462000</name>
</gene>
<comment type="caution">
    <text evidence="1">The sequence shown here is derived from an EMBL/GenBank/DDBJ whole genome shotgun (WGS) entry which is preliminary data.</text>
</comment>